<gene>
    <name evidence="2" type="ORF">CYCCA115_LOCUS17565</name>
</gene>
<feature type="compositionally biased region" description="Basic residues" evidence="1">
    <location>
        <begin position="106"/>
        <end position="123"/>
    </location>
</feature>
<accession>A0AAD2G3R8</accession>
<protein>
    <submittedName>
        <fullName evidence="2">Uncharacterized protein</fullName>
    </submittedName>
</protein>
<name>A0AAD2G3R8_9STRA</name>
<evidence type="ECO:0000313" key="3">
    <source>
        <dbReference type="Proteomes" id="UP001295423"/>
    </source>
</evidence>
<comment type="caution">
    <text evidence="2">The sequence shown here is derived from an EMBL/GenBank/DDBJ whole genome shotgun (WGS) entry which is preliminary data.</text>
</comment>
<feature type="compositionally biased region" description="Low complexity" evidence="1">
    <location>
        <begin position="211"/>
        <end position="226"/>
    </location>
</feature>
<evidence type="ECO:0000256" key="1">
    <source>
        <dbReference type="SAM" id="MobiDB-lite"/>
    </source>
</evidence>
<evidence type="ECO:0000313" key="2">
    <source>
        <dbReference type="EMBL" id="CAJ1959141.1"/>
    </source>
</evidence>
<keyword evidence="3" id="KW-1185">Reference proteome</keyword>
<feature type="region of interest" description="Disordered" evidence="1">
    <location>
        <begin position="51"/>
        <end position="81"/>
    </location>
</feature>
<reference evidence="2" key="1">
    <citation type="submission" date="2023-08" db="EMBL/GenBank/DDBJ databases">
        <authorList>
            <person name="Audoor S."/>
            <person name="Bilcke G."/>
        </authorList>
    </citation>
    <scope>NUCLEOTIDE SEQUENCE</scope>
</reference>
<feature type="compositionally biased region" description="Low complexity" evidence="1">
    <location>
        <begin position="64"/>
        <end position="79"/>
    </location>
</feature>
<feature type="region of interest" description="Disordered" evidence="1">
    <location>
        <begin position="189"/>
        <end position="229"/>
    </location>
</feature>
<organism evidence="2 3">
    <name type="scientific">Cylindrotheca closterium</name>
    <dbReference type="NCBI Taxonomy" id="2856"/>
    <lineage>
        <taxon>Eukaryota</taxon>
        <taxon>Sar</taxon>
        <taxon>Stramenopiles</taxon>
        <taxon>Ochrophyta</taxon>
        <taxon>Bacillariophyta</taxon>
        <taxon>Bacillariophyceae</taxon>
        <taxon>Bacillariophycidae</taxon>
        <taxon>Bacillariales</taxon>
        <taxon>Bacillariaceae</taxon>
        <taxon>Cylindrotheca</taxon>
    </lineage>
</organism>
<dbReference type="EMBL" id="CAKOGP040001980">
    <property type="protein sequence ID" value="CAJ1959141.1"/>
    <property type="molecule type" value="Genomic_DNA"/>
</dbReference>
<dbReference type="Proteomes" id="UP001295423">
    <property type="component" value="Unassembled WGS sequence"/>
</dbReference>
<feature type="region of interest" description="Disordered" evidence="1">
    <location>
        <begin position="96"/>
        <end position="129"/>
    </location>
</feature>
<proteinExistence type="predicted"/>
<dbReference type="AlphaFoldDB" id="A0AAD2G3R8"/>
<sequence>MEAVSLDSLQAISTFASSCDDMYKDLRSRPSTTTIKSFRMDKDFEYSMKGMEKEVKQASPTRLSSNILSSSSAAPSLDIPSEETVDPIWGQRYETQPSLSSFSSSKRSHLQSNKKKGKGKTKLSKFGQYSAVVANNNKKKSSKKKMSMPLSELKLKEVQLISTLGKLRGNSPDKGVSVTFGDITPIVEKHSRKNVPIKNPAAEDSSDNESIDTSSSIGTSSTAESSQYDEELATVLSRIQLATTQPSVSYKFGDGLSDCDLVDEVVNIDVPGPEKEETKEFVQQPQADHLLAVQEESLRKAMERQRKKESSLFW</sequence>